<evidence type="ECO:0000313" key="2">
    <source>
        <dbReference type="EMBL" id="CDW79584.1"/>
    </source>
</evidence>
<sequence>MIENLILEDKLNIAYIYVKKIGFRQSQKDISEIITYQQIVYHNLVRQYEELLQRKGTKDFIKNKVRFLKKEHLMQEDETFNKQMPQLFFKIETVKTIDWNRIANQGTKIQYSLMLQSVQEKSLAVKNIQWNADNQLQPKHKKEYYRIMPMIWQGLNNAGGFYNNDDDDKQSGMYECQICWKIRGVKNARASIEHLYNCSKDLITNFKWRIRKYAEMLEQTGYQQERIQKKNQEFIEEEQEYIECVAQHMESIAELALTYGLMRKYSINPGKIKHLAHAIQIAIRISKLYQNLEHNPWKMIIARRTWKQEKENSRGNTKIRLTRVPQVEKEPSEVEIAAQSDPFLKDMIELGQQSESQELQARETIQEALNVQKIQEEIDEQYYSNLRSAVIVQGQDVFTYERQEPFMEDVLEQSQIIPQDDPKTRQLVRLQQTEEFNQHRQQQRASKKQQRQIEQHSAKFSIENRRKRKIPLIIPRQVDQFKLTKTGFIEKQQVIEPIGYRGNGSLSQRSIQRRTQEKHQTYNTLELVNQNLQN</sequence>
<gene>
    <name evidence="2" type="primary">Contig1549.g1686</name>
    <name evidence="2" type="ORF">STYLEM_8574</name>
</gene>
<reference evidence="2 3" key="1">
    <citation type="submission" date="2014-06" db="EMBL/GenBank/DDBJ databases">
        <authorList>
            <person name="Swart Estienne"/>
        </authorList>
    </citation>
    <scope>NUCLEOTIDE SEQUENCE [LARGE SCALE GENOMIC DNA]</scope>
    <source>
        <strain evidence="2 3">130c</strain>
    </source>
</reference>
<feature type="compositionally biased region" description="Basic residues" evidence="1">
    <location>
        <begin position="441"/>
        <end position="450"/>
    </location>
</feature>
<dbReference type="InParanoid" id="A0A078ABM2"/>
<keyword evidence="3" id="KW-1185">Reference proteome</keyword>
<dbReference type="Proteomes" id="UP000039865">
    <property type="component" value="Unassembled WGS sequence"/>
</dbReference>
<evidence type="ECO:0000256" key="1">
    <source>
        <dbReference type="SAM" id="MobiDB-lite"/>
    </source>
</evidence>
<dbReference type="EMBL" id="CCKQ01008140">
    <property type="protein sequence ID" value="CDW79584.1"/>
    <property type="molecule type" value="Genomic_DNA"/>
</dbReference>
<organism evidence="2 3">
    <name type="scientific">Stylonychia lemnae</name>
    <name type="common">Ciliate</name>
    <dbReference type="NCBI Taxonomy" id="5949"/>
    <lineage>
        <taxon>Eukaryota</taxon>
        <taxon>Sar</taxon>
        <taxon>Alveolata</taxon>
        <taxon>Ciliophora</taxon>
        <taxon>Intramacronucleata</taxon>
        <taxon>Spirotrichea</taxon>
        <taxon>Stichotrichia</taxon>
        <taxon>Sporadotrichida</taxon>
        <taxon>Oxytrichidae</taxon>
        <taxon>Stylonychinae</taxon>
        <taxon>Stylonychia</taxon>
    </lineage>
</organism>
<feature type="region of interest" description="Disordered" evidence="1">
    <location>
        <begin position="435"/>
        <end position="461"/>
    </location>
</feature>
<accession>A0A078ABM2</accession>
<name>A0A078ABM2_STYLE</name>
<dbReference type="AlphaFoldDB" id="A0A078ABM2"/>
<evidence type="ECO:0000313" key="3">
    <source>
        <dbReference type="Proteomes" id="UP000039865"/>
    </source>
</evidence>
<protein>
    <submittedName>
        <fullName evidence="2">Uncharacterized protein</fullName>
    </submittedName>
</protein>
<proteinExistence type="predicted"/>